<dbReference type="Proteomes" id="UP001595698">
    <property type="component" value="Unassembled WGS sequence"/>
</dbReference>
<gene>
    <name evidence="2" type="ORF">ACFOYY_21080</name>
</gene>
<evidence type="ECO:0000256" key="1">
    <source>
        <dbReference type="SAM" id="SignalP"/>
    </source>
</evidence>
<evidence type="ECO:0000313" key="3">
    <source>
        <dbReference type="Proteomes" id="UP001595698"/>
    </source>
</evidence>
<comment type="caution">
    <text evidence="2">The sequence shown here is derived from an EMBL/GenBank/DDBJ whole genome shotgun (WGS) entry which is preliminary data.</text>
</comment>
<accession>A0ABV8F3S6</accession>
<proteinExistence type="predicted"/>
<organism evidence="2 3">
    <name type="scientific">Streptosporangium jomthongense</name>
    <dbReference type="NCBI Taxonomy" id="1193683"/>
    <lineage>
        <taxon>Bacteria</taxon>
        <taxon>Bacillati</taxon>
        <taxon>Actinomycetota</taxon>
        <taxon>Actinomycetes</taxon>
        <taxon>Streptosporangiales</taxon>
        <taxon>Streptosporangiaceae</taxon>
        <taxon>Streptosporangium</taxon>
    </lineage>
</organism>
<sequence>MRVLKSLSIVAAVVMAVFTAVPAQAATGWSMEWGATVTQSTIDWTSGYSAYVSGHIKAVSGYREVCFWGQNGSEKTGKVCKYSTNGTYSWSNELLRITVAGGVQRIYADLIVDGDIVHEVWCTRNGCSRNW</sequence>
<feature type="chain" id="PRO_5047185086" description="Secreted protein" evidence="1">
    <location>
        <begin position="26"/>
        <end position="131"/>
    </location>
</feature>
<evidence type="ECO:0008006" key="4">
    <source>
        <dbReference type="Google" id="ProtNLM"/>
    </source>
</evidence>
<feature type="signal peptide" evidence="1">
    <location>
        <begin position="1"/>
        <end position="25"/>
    </location>
</feature>
<dbReference type="EMBL" id="JBHSBC010000021">
    <property type="protein sequence ID" value="MFC3982650.1"/>
    <property type="molecule type" value="Genomic_DNA"/>
</dbReference>
<protein>
    <recommendedName>
        <fullName evidence="4">Secreted protein</fullName>
    </recommendedName>
</protein>
<dbReference type="RefSeq" id="WP_352012922.1">
    <property type="nucleotide sequence ID" value="NZ_JBHSBC010000021.1"/>
</dbReference>
<name>A0ABV8F3S6_9ACTN</name>
<keyword evidence="3" id="KW-1185">Reference proteome</keyword>
<keyword evidence="1" id="KW-0732">Signal</keyword>
<reference evidence="3" key="1">
    <citation type="journal article" date="2019" name="Int. J. Syst. Evol. Microbiol.">
        <title>The Global Catalogue of Microorganisms (GCM) 10K type strain sequencing project: providing services to taxonomists for standard genome sequencing and annotation.</title>
        <authorList>
            <consortium name="The Broad Institute Genomics Platform"/>
            <consortium name="The Broad Institute Genome Sequencing Center for Infectious Disease"/>
            <person name="Wu L."/>
            <person name="Ma J."/>
        </authorList>
    </citation>
    <scope>NUCLEOTIDE SEQUENCE [LARGE SCALE GENOMIC DNA]</scope>
    <source>
        <strain evidence="3">TBRC 7912</strain>
    </source>
</reference>
<evidence type="ECO:0000313" key="2">
    <source>
        <dbReference type="EMBL" id="MFC3982650.1"/>
    </source>
</evidence>